<accession>A0A8T4L160</accession>
<evidence type="ECO:0000256" key="1">
    <source>
        <dbReference type="SAM" id="MobiDB-lite"/>
    </source>
</evidence>
<comment type="caution">
    <text evidence="2">The sequence shown here is derived from an EMBL/GenBank/DDBJ whole genome shotgun (WGS) entry which is preliminary data.</text>
</comment>
<protein>
    <submittedName>
        <fullName evidence="2">Uncharacterized protein</fullName>
    </submittedName>
</protein>
<dbReference type="InterPro" id="IPR017853">
    <property type="entry name" value="GH"/>
</dbReference>
<proteinExistence type="predicted"/>
<feature type="region of interest" description="Disordered" evidence="1">
    <location>
        <begin position="28"/>
        <end position="48"/>
    </location>
</feature>
<evidence type="ECO:0000313" key="2">
    <source>
        <dbReference type="EMBL" id="MBS3061013.1"/>
    </source>
</evidence>
<sequence>MNYGWTFVGIGFLCLLVLMGCAAPDASPEIPDQNTDQNNPVFPPDENTPLSPPVTRSFEQGFVPIPPQPITEAGWMDTFRLLGRNADVVLHHSAIDWNKFSENANAPRSADKTPNLEQTNFVALMAKQNQLNVLIVVDPLRSDRLEIDPNVAPIGFKFQDSAVRAAFRNYTMRIVRDYKPKYLGIGSEINTYMRKHPEDALFLISAIKEIIAEVKYESPDTIVTTTFQFEELTGKVNGSSQWDLLEQIEPSVDVVAITTYPSPFFESPGKIPEDYYRQLGSHTQKPVIIAESGWPSAGEPGFHGSEQNQAEFIKRLPVLTQDLNLQVWIWWFLHDWSGEGYADFFKSMGLRTSDGNEKPAWQAFRDVRG</sequence>
<dbReference type="AlphaFoldDB" id="A0A8T4L160"/>
<name>A0A8T4L160_9ARCH</name>
<dbReference type="Gene3D" id="3.20.20.80">
    <property type="entry name" value="Glycosidases"/>
    <property type="match status" value="1"/>
</dbReference>
<evidence type="ECO:0000313" key="3">
    <source>
        <dbReference type="Proteomes" id="UP000675968"/>
    </source>
</evidence>
<organism evidence="2 3">
    <name type="scientific">Candidatus Iainarchaeum sp</name>
    <dbReference type="NCBI Taxonomy" id="3101447"/>
    <lineage>
        <taxon>Archaea</taxon>
        <taxon>Candidatus Iainarchaeota</taxon>
        <taxon>Candidatus Iainarchaeia</taxon>
        <taxon>Candidatus Iainarchaeales</taxon>
        <taxon>Candidatus Iainarchaeaceae</taxon>
        <taxon>Candidatus Iainarchaeum</taxon>
    </lineage>
</organism>
<reference evidence="2" key="1">
    <citation type="submission" date="2021-03" db="EMBL/GenBank/DDBJ databases">
        <authorList>
            <person name="Jaffe A."/>
        </authorList>
    </citation>
    <scope>NUCLEOTIDE SEQUENCE</scope>
    <source>
        <strain evidence="2">RIFCSPLOWO2_01_FULL_AR10_48_17</strain>
    </source>
</reference>
<reference evidence="2" key="2">
    <citation type="submission" date="2021-05" db="EMBL/GenBank/DDBJ databases">
        <title>Protein family content uncovers lineage relationships and bacterial pathway maintenance mechanisms in DPANN archaea.</title>
        <authorList>
            <person name="Castelle C.J."/>
            <person name="Meheust R."/>
            <person name="Jaffe A.L."/>
            <person name="Seitz K."/>
            <person name="Gong X."/>
            <person name="Baker B.J."/>
            <person name="Banfield J.F."/>
        </authorList>
    </citation>
    <scope>NUCLEOTIDE SEQUENCE</scope>
    <source>
        <strain evidence="2">RIFCSPLOWO2_01_FULL_AR10_48_17</strain>
    </source>
</reference>
<gene>
    <name evidence="2" type="ORF">J4215_00345</name>
</gene>
<dbReference type="Proteomes" id="UP000675968">
    <property type="component" value="Unassembled WGS sequence"/>
</dbReference>
<dbReference type="EMBL" id="JAGVWC010000004">
    <property type="protein sequence ID" value="MBS3061013.1"/>
    <property type="molecule type" value="Genomic_DNA"/>
</dbReference>
<dbReference type="SUPFAM" id="SSF51445">
    <property type="entry name" value="(Trans)glycosidases"/>
    <property type="match status" value="1"/>
</dbReference>